<keyword evidence="3" id="KW-1185">Reference proteome</keyword>
<dbReference type="InParanoid" id="A0A6C2YHC7"/>
<dbReference type="AlphaFoldDB" id="A0A6C2YHC7"/>
<feature type="chain" id="PRO_5036172672" evidence="1">
    <location>
        <begin position="29"/>
        <end position="170"/>
    </location>
</feature>
<evidence type="ECO:0000256" key="1">
    <source>
        <dbReference type="SAM" id="SignalP"/>
    </source>
</evidence>
<gene>
    <name evidence="2" type="ORF">GMBLW1_33090</name>
</gene>
<reference evidence="2" key="1">
    <citation type="submission" date="2019-04" db="EMBL/GenBank/DDBJ databases">
        <authorList>
            <consortium name="Science for Life Laboratories"/>
        </authorList>
    </citation>
    <scope>NUCLEOTIDE SEQUENCE</scope>
    <source>
        <strain evidence="2">MBLW1</strain>
    </source>
</reference>
<proteinExistence type="predicted"/>
<accession>A0A6C2YHC7</accession>
<protein>
    <submittedName>
        <fullName evidence="2">Uncharacterized protein</fullName>
    </submittedName>
</protein>
<dbReference type="Proteomes" id="UP000464378">
    <property type="component" value="Chromosome"/>
</dbReference>
<dbReference type="RefSeq" id="WP_162655852.1">
    <property type="nucleotide sequence ID" value="NZ_LR593887.1"/>
</dbReference>
<dbReference type="KEGG" id="tim:GMBLW1_33090"/>
<organism evidence="2">
    <name type="scientific">Tuwongella immobilis</name>
    <dbReference type="NCBI Taxonomy" id="692036"/>
    <lineage>
        <taxon>Bacteria</taxon>
        <taxon>Pseudomonadati</taxon>
        <taxon>Planctomycetota</taxon>
        <taxon>Planctomycetia</taxon>
        <taxon>Gemmatales</taxon>
        <taxon>Gemmataceae</taxon>
        <taxon>Tuwongella</taxon>
    </lineage>
</organism>
<evidence type="ECO:0000313" key="2">
    <source>
        <dbReference type="EMBL" id="VIP00651.1"/>
    </source>
</evidence>
<name>A0A6C2YHC7_9BACT</name>
<sequence length="170" mass="18410">MRFLHHHHLRVSALAILLGLLSTSAVRADDVECTIKLQACGSLSTRLSPLTKLEAGMCPIVVDVAALGTKPKSPYMTAFVFIGFSVSGNTIIFGEGQASAGVLLECAWNLDKPKPTAQMESLKKELPSLLKNPEFTKQFPQVKQVDTSKLKKLFPADSASKEAVIRMNGK</sequence>
<dbReference type="EMBL" id="LR586016">
    <property type="protein sequence ID" value="VIP00651.1"/>
    <property type="molecule type" value="Genomic_DNA"/>
</dbReference>
<dbReference type="EMBL" id="LR593887">
    <property type="protein sequence ID" value="VTR96720.1"/>
    <property type="molecule type" value="Genomic_DNA"/>
</dbReference>
<feature type="signal peptide" evidence="1">
    <location>
        <begin position="1"/>
        <end position="28"/>
    </location>
</feature>
<evidence type="ECO:0000313" key="3">
    <source>
        <dbReference type="Proteomes" id="UP000464378"/>
    </source>
</evidence>
<keyword evidence="1" id="KW-0732">Signal</keyword>